<sequence length="241" mass="27954">MKSSSKSMYVFFIITNHFSKFHNRRAKCTSTAMHMAAVNGHIEVVRFLHENRTEGCREDTMGEVAKNHKKELDIPANSMNLFAFYKDSSALQWFKDNTTLQCSESSYRYAIRQANLPIIEWIRDNTRLPFPKNALYLSSSGGNSDLRIVQYLLDNGVAYTESAMDNCPKLSIFEYLHFNRSEGCSSEALANVIENENVSIIKFHLQNRTEHLDSNYSLYYVDIHKTFDYPSRLKLIKQYNL</sequence>
<dbReference type="PANTHER" id="PTHR46586:SF3">
    <property type="entry name" value="ANKYRIN REPEAT-CONTAINING PROTEIN"/>
    <property type="match status" value="1"/>
</dbReference>
<dbReference type="Pfam" id="PF13606">
    <property type="entry name" value="Ank_3"/>
    <property type="match status" value="1"/>
</dbReference>
<gene>
    <name evidence="1" type="ORF">PPL_10918</name>
</gene>
<dbReference type="SUPFAM" id="SSF48403">
    <property type="entry name" value="Ankyrin repeat"/>
    <property type="match status" value="1"/>
</dbReference>
<organism evidence="1 2">
    <name type="scientific">Heterostelium pallidum (strain ATCC 26659 / Pp 5 / PN500)</name>
    <name type="common">Cellular slime mold</name>
    <name type="synonym">Polysphondylium pallidum</name>
    <dbReference type="NCBI Taxonomy" id="670386"/>
    <lineage>
        <taxon>Eukaryota</taxon>
        <taxon>Amoebozoa</taxon>
        <taxon>Evosea</taxon>
        <taxon>Eumycetozoa</taxon>
        <taxon>Dictyostelia</taxon>
        <taxon>Acytosteliales</taxon>
        <taxon>Acytosteliaceae</taxon>
        <taxon>Heterostelium</taxon>
    </lineage>
</organism>
<reference evidence="1 2" key="1">
    <citation type="journal article" date="2011" name="Genome Res.">
        <title>Phylogeny-wide analysis of social amoeba genomes highlights ancient origins for complex intercellular communication.</title>
        <authorList>
            <person name="Heidel A.J."/>
            <person name="Lawal H.M."/>
            <person name="Felder M."/>
            <person name="Schilde C."/>
            <person name="Helps N.R."/>
            <person name="Tunggal B."/>
            <person name="Rivero F."/>
            <person name="John U."/>
            <person name="Schleicher M."/>
            <person name="Eichinger L."/>
            <person name="Platzer M."/>
            <person name="Noegel A.A."/>
            <person name="Schaap P."/>
            <person name="Gloeckner G."/>
        </authorList>
    </citation>
    <scope>NUCLEOTIDE SEQUENCE [LARGE SCALE GENOMIC DNA]</scope>
    <source>
        <strain evidence="2">ATCC 26659 / Pp 5 / PN500</strain>
    </source>
</reference>
<dbReference type="AlphaFoldDB" id="D3BSF1"/>
<dbReference type="RefSeq" id="XP_020427791.1">
    <property type="nucleotide sequence ID" value="XM_020581680.1"/>
</dbReference>
<keyword evidence="2" id="KW-1185">Reference proteome</keyword>
<evidence type="ECO:0000313" key="1">
    <source>
        <dbReference type="EMBL" id="EFA75657.1"/>
    </source>
</evidence>
<dbReference type="GeneID" id="31366387"/>
<dbReference type="InterPro" id="IPR036770">
    <property type="entry name" value="Ankyrin_rpt-contain_sf"/>
</dbReference>
<comment type="caution">
    <text evidence="1">The sequence shown here is derived from an EMBL/GenBank/DDBJ whole genome shotgun (WGS) entry which is preliminary data.</text>
</comment>
<evidence type="ECO:0008006" key="3">
    <source>
        <dbReference type="Google" id="ProtNLM"/>
    </source>
</evidence>
<name>D3BSF1_HETP5</name>
<dbReference type="InterPro" id="IPR052050">
    <property type="entry name" value="SecEffector_AnkRepeat"/>
</dbReference>
<dbReference type="PANTHER" id="PTHR46586">
    <property type="entry name" value="ANKYRIN REPEAT-CONTAINING PROTEIN"/>
    <property type="match status" value="1"/>
</dbReference>
<dbReference type="InterPro" id="IPR002110">
    <property type="entry name" value="Ankyrin_rpt"/>
</dbReference>
<dbReference type="Proteomes" id="UP000001396">
    <property type="component" value="Unassembled WGS sequence"/>
</dbReference>
<evidence type="ECO:0000313" key="2">
    <source>
        <dbReference type="Proteomes" id="UP000001396"/>
    </source>
</evidence>
<dbReference type="Gene3D" id="1.25.40.20">
    <property type="entry name" value="Ankyrin repeat-containing domain"/>
    <property type="match status" value="1"/>
</dbReference>
<accession>D3BSF1</accession>
<proteinExistence type="predicted"/>
<dbReference type="EMBL" id="ADBJ01000052">
    <property type="protein sequence ID" value="EFA75657.1"/>
    <property type="molecule type" value="Genomic_DNA"/>
</dbReference>
<protein>
    <recommendedName>
        <fullName evidence="3">Ankyrin repeat protein</fullName>
    </recommendedName>
</protein>
<dbReference type="InParanoid" id="D3BSF1"/>